<dbReference type="PATRIC" id="fig|388467.6.peg.353"/>
<gene>
    <name evidence="2" type="ORF">A19Y_0400</name>
</gene>
<evidence type="ECO:0000256" key="1">
    <source>
        <dbReference type="SAM" id="Phobius"/>
    </source>
</evidence>
<dbReference type="Proteomes" id="UP000027395">
    <property type="component" value="Chromosome"/>
</dbReference>
<name>A0A073CD81_PLAA1</name>
<keyword evidence="1" id="KW-0472">Membrane</keyword>
<dbReference type="STRING" id="388467.A19Y_0400"/>
<organism evidence="2 3">
    <name type="scientific">Planktothrix agardhii (strain NIVA-CYA 126/8)</name>
    <dbReference type="NCBI Taxonomy" id="388467"/>
    <lineage>
        <taxon>Bacteria</taxon>
        <taxon>Bacillati</taxon>
        <taxon>Cyanobacteriota</taxon>
        <taxon>Cyanophyceae</taxon>
        <taxon>Oscillatoriophycideae</taxon>
        <taxon>Oscillatoriales</taxon>
        <taxon>Microcoleaceae</taxon>
        <taxon>Planktothrix</taxon>
    </lineage>
</organism>
<protein>
    <recommendedName>
        <fullName evidence="4">VanZ-like domain-containing protein</fullName>
    </recommendedName>
</protein>
<dbReference type="NCBIfam" id="NF037970">
    <property type="entry name" value="vanZ_1"/>
    <property type="match status" value="1"/>
</dbReference>
<feature type="transmembrane region" description="Helical" evidence="1">
    <location>
        <begin position="74"/>
        <end position="95"/>
    </location>
</feature>
<evidence type="ECO:0008006" key="4">
    <source>
        <dbReference type="Google" id="ProtNLM"/>
    </source>
</evidence>
<accession>A0A073CD81</accession>
<dbReference type="RefSeq" id="WP_027249345.1">
    <property type="nucleotide sequence ID" value="NZ_CM002803.1"/>
</dbReference>
<dbReference type="GeneID" id="77286678"/>
<keyword evidence="3" id="KW-1185">Reference proteome</keyword>
<evidence type="ECO:0000313" key="3">
    <source>
        <dbReference type="Proteomes" id="UP000027395"/>
    </source>
</evidence>
<keyword evidence="1" id="KW-1133">Transmembrane helix</keyword>
<reference evidence="2 3" key="1">
    <citation type="journal article" date="2014" name="Appl. Environ. Microbiol.">
        <title>Elucidation of insertion elements encoded on plasmids and in vitro construction of shuttle vectors from the toxic cyanobacterium Planktothrix.</title>
        <authorList>
            <person name="Christiansen G."/>
            <person name="Goesmann A."/>
            <person name="Kurmayer R."/>
        </authorList>
    </citation>
    <scope>NUCLEOTIDE SEQUENCE [LARGE SCALE GENOMIC DNA]</scope>
    <source>
        <strain evidence="2 3">NIVA-CYA 126/8</strain>
    </source>
</reference>
<dbReference type="EMBL" id="CM002803">
    <property type="protein sequence ID" value="KEI65613.1"/>
    <property type="molecule type" value="Genomic_DNA"/>
</dbReference>
<dbReference type="AlphaFoldDB" id="A0A073CD81"/>
<sequence length="132" mass="15246">MKQSKKPWQIAFLLYFLLLLLIVITANGGNLPYDLLGKIPHYDVYGHFILYGIASFLTHLALGGKKIVINKIFIPLGPFLFTLITIAEEISQIYLPNRTFSIVDLNASLIGIILFYYLAELWIFYHKKRLRE</sequence>
<feature type="transmembrane region" description="Helical" evidence="1">
    <location>
        <begin position="107"/>
        <end position="125"/>
    </location>
</feature>
<keyword evidence="1" id="KW-0812">Transmembrane</keyword>
<feature type="transmembrane region" description="Helical" evidence="1">
    <location>
        <begin position="44"/>
        <end position="62"/>
    </location>
</feature>
<proteinExistence type="predicted"/>
<dbReference type="PANTHER" id="PTHR28008">
    <property type="entry name" value="DOMAIN PROTEIN, PUTATIVE (AFU_ORTHOLOGUE AFUA_3G10980)-RELATED"/>
    <property type="match status" value="1"/>
</dbReference>
<dbReference type="PANTHER" id="PTHR28008:SF1">
    <property type="entry name" value="DOMAIN PROTEIN, PUTATIVE (AFU_ORTHOLOGUE AFUA_3G10980)-RELATED"/>
    <property type="match status" value="1"/>
</dbReference>
<evidence type="ECO:0000313" key="2">
    <source>
        <dbReference type="EMBL" id="KEI65613.1"/>
    </source>
</evidence>
<dbReference type="eggNOG" id="COG5652">
    <property type="taxonomic scope" value="Bacteria"/>
</dbReference>
<dbReference type="HOGENOM" id="CLU_144741_0_0_3"/>